<feature type="compositionally biased region" description="Basic residues" evidence="1">
    <location>
        <begin position="1"/>
        <end position="12"/>
    </location>
</feature>
<feature type="compositionally biased region" description="Basic and acidic residues" evidence="1">
    <location>
        <begin position="13"/>
        <end position="24"/>
    </location>
</feature>
<dbReference type="Proteomes" id="UP000319514">
    <property type="component" value="Unassembled WGS sequence"/>
</dbReference>
<protein>
    <submittedName>
        <fullName evidence="2">Uncharacterized protein</fullName>
    </submittedName>
</protein>
<comment type="caution">
    <text evidence="2">The sequence shown here is derived from an EMBL/GenBank/DDBJ whole genome shotgun (WGS) entry which is preliminary data.</text>
</comment>
<name>A0A542Z7Z9_9MICO</name>
<reference evidence="2 3" key="1">
    <citation type="submission" date="2019-06" db="EMBL/GenBank/DDBJ databases">
        <title>Sequencing the genomes of 1000 actinobacteria strains.</title>
        <authorList>
            <person name="Klenk H.-P."/>
        </authorList>
    </citation>
    <scope>NUCLEOTIDE SEQUENCE [LARGE SCALE GENOMIC DNA]</scope>
    <source>
        <strain evidence="2 3">DSM 18082</strain>
    </source>
</reference>
<sequence>MLRTPRRLRAPRRSADPGPEHVLHQEGISTTPPPPTDSKGADEQVAVDPTAPEQVPVADLHAGTPELVVSRRRGCFVLTATDGTEVGVIQGDYVIGFTARYLGRARFIKDLDEAKDEITRAWLEQLGHAEAQPQAG</sequence>
<evidence type="ECO:0000256" key="1">
    <source>
        <dbReference type="SAM" id="MobiDB-lite"/>
    </source>
</evidence>
<gene>
    <name evidence="2" type="ORF">FB474_4083</name>
</gene>
<feature type="region of interest" description="Disordered" evidence="1">
    <location>
        <begin position="1"/>
        <end position="59"/>
    </location>
</feature>
<proteinExistence type="predicted"/>
<dbReference type="AlphaFoldDB" id="A0A542Z7Z9"/>
<evidence type="ECO:0000313" key="2">
    <source>
        <dbReference type="EMBL" id="TQL56466.1"/>
    </source>
</evidence>
<organism evidence="2 3">
    <name type="scientific">Oryzihumus leptocrescens</name>
    <dbReference type="NCBI Taxonomy" id="297536"/>
    <lineage>
        <taxon>Bacteria</taxon>
        <taxon>Bacillati</taxon>
        <taxon>Actinomycetota</taxon>
        <taxon>Actinomycetes</taxon>
        <taxon>Micrococcales</taxon>
        <taxon>Intrasporangiaceae</taxon>
        <taxon>Oryzihumus</taxon>
    </lineage>
</organism>
<keyword evidence="3" id="KW-1185">Reference proteome</keyword>
<evidence type="ECO:0000313" key="3">
    <source>
        <dbReference type="Proteomes" id="UP000319514"/>
    </source>
</evidence>
<dbReference type="EMBL" id="VFOQ01000003">
    <property type="protein sequence ID" value="TQL56466.1"/>
    <property type="molecule type" value="Genomic_DNA"/>
</dbReference>
<accession>A0A542Z7Z9</accession>
<dbReference type="RefSeq" id="WP_141790658.1">
    <property type="nucleotide sequence ID" value="NZ_BAAAKX010000008.1"/>
</dbReference>